<evidence type="ECO:0000259" key="3">
    <source>
        <dbReference type="Pfam" id="PF07889"/>
    </source>
</evidence>
<dbReference type="PANTHER" id="PTHR47289">
    <property type="entry name" value="TRANSCRIPTION FACTOR, PUTATIVE (DUF1664)-RELATED"/>
    <property type="match status" value="1"/>
</dbReference>
<accession>A0AAF0TWV3</accession>
<feature type="domain" description="DUF1664" evidence="3">
    <location>
        <begin position="92"/>
        <end position="146"/>
    </location>
</feature>
<sequence>MALPLGKLTILVGAGIVGSVLAKEGRLPDVSDFFSGAFKIALRQIRQDKSTSSTPKPRNDSLLQQVNSLRQELQLLASNRSVTIVTSSGSGSSRYTIIIVVVVMGYGYIWWKGWKLPEFMFATRRSLSDACGSVSKQLESVYTSISFNSSSSVRGVVTCKLLNIREYTEKEGRGNKWVAKTLGAESNMATKRHLASRIDRVDTKIDDCVDNTAATRDEVSEIRGKVRTFGEDVQSVHLVVQSLETKISRIEGRQNETNYGVGKLLSFARSIETSRPKEQIEAPPSSSSRPALELPSVASSAQAGSLPPSLSVESSSPSASSVSPKRPLHGAVSASGLKELGGISDIVQVSSESSPQVSNAVFTSEQRSNENSGFGSVFGRNFAGSGASLLTRSRSAMQSFK</sequence>
<dbReference type="InterPro" id="IPR012458">
    <property type="entry name" value="DUF1664"/>
</dbReference>
<evidence type="ECO:0000313" key="4">
    <source>
        <dbReference type="EMBL" id="WMV29200.1"/>
    </source>
</evidence>
<feature type="compositionally biased region" description="Polar residues" evidence="1">
    <location>
        <begin position="359"/>
        <end position="374"/>
    </location>
</feature>
<feature type="chain" id="PRO_5042241475" description="DUF1664 domain-containing protein" evidence="2">
    <location>
        <begin position="23"/>
        <end position="401"/>
    </location>
</feature>
<reference evidence="4" key="1">
    <citation type="submission" date="2023-08" db="EMBL/GenBank/DDBJ databases">
        <title>A de novo genome assembly of Solanum verrucosum Schlechtendal, a Mexican diploid species geographically isolated from the other diploid A-genome species in potato relatives.</title>
        <authorList>
            <person name="Hosaka K."/>
        </authorList>
    </citation>
    <scope>NUCLEOTIDE SEQUENCE</scope>
    <source>
        <tissue evidence="4">Young leaves</tissue>
    </source>
</reference>
<organism evidence="4 5">
    <name type="scientific">Solanum verrucosum</name>
    <dbReference type="NCBI Taxonomy" id="315347"/>
    <lineage>
        <taxon>Eukaryota</taxon>
        <taxon>Viridiplantae</taxon>
        <taxon>Streptophyta</taxon>
        <taxon>Embryophyta</taxon>
        <taxon>Tracheophyta</taxon>
        <taxon>Spermatophyta</taxon>
        <taxon>Magnoliopsida</taxon>
        <taxon>eudicotyledons</taxon>
        <taxon>Gunneridae</taxon>
        <taxon>Pentapetalae</taxon>
        <taxon>asterids</taxon>
        <taxon>lamiids</taxon>
        <taxon>Solanales</taxon>
        <taxon>Solanaceae</taxon>
        <taxon>Solanoideae</taxon>
        <taxon>Solaneae</taxon>
        <taxon>Solanum</taxon>
    </lineage>
</organism>
<evidence type="ECO:0000256" key="2">
    <source>
        <dbReference type="SAM" id="SignalP"/>
    </source>
</evidence>
<dbReference type="PANTHER" id="PTHR47289:SF2">
    <property type="entry name" value="TRANSCRIPTION FACTOR, PUTATIVE (DUF1664)-RELATED"/>
    <property type="match status" value="1"/>
</dbReference>
<keyword evidence="2" id="KW-0732">Signal</keyword>
<protein>
    <recommendedName>
        <fullName evidence="3">DUF1664 domain-containing protein</fullName>
    </recommendedName>
</protein>
<feature type="region of interest" description="Disordered" evidence="1">
    <location>
        <begin position="274"/>
        <end position="328"/>
    </location>
</feature>
<feature type="region of interest" description="Disordered" evidence="1">
    <location>
        <begin position="354"/>
        <end position="377"/>
    </location>
</feature>
<name>A0AAF0TWV3_SOLVR</name>
<keyword evidence="5" id="KW-1185">Reference proteome</keyword>
<proteinExistence type="predicted"/>
<dbReference type="AlphaFoldDB" id="A0AAF0TWV3"/>
<dbReference type="Pfam" id="PF07889">
    <property type="entry name" value="DUF1664"/>
    <property type="match status" value="2"/>
</dbReference>
<feature type="signal peptide" evidence="2">
    <location>
        <begin position="1"/>
        <end position="22"/>
    </location>
</feature>
<feature type="domain" description="DUF1664" evidence="3">
    <location>
        <begin position="188"/>
        <end position="254"/>
    </location>
</feature>
<evidence type="ECO:0000313" key="5">
    <source>
        <dbReference type="Proteomes" id="UP001234989"/>
    </source>
</evidence>
<dbReference type="Proteomes" id="UP001234989">
    <property type="component" value="Chromosome 5"/>
</dbReference>
<feature type="compositionally biased region" description="Low complexity" evidence="1">
    <location>
        <begin position="305"/>
        <end position="324"/>
    </location>
</feature>
<evidence type="ECO:0000256" key="1">
    <source>
        <dbReference type="SAM" id="MobiDB-lite"/>
    </source>
</evidence>
<dbReference type="EMBL" id="CP133616">
    <property type="protein sequence ID" value="WMV29200.1"/>
    <property type="molecule type" value="Genomic_DNA"/>
</dbReference>
<gene>
    <name evidence="4" type="ORF">MTR67_022585</name>
</gene>